<gene>
    <name evidence="3" type="ORF">JOC54_001393</name>
</gene>
<feature type="domain" description="HTH cro/C1-type" evidence="2">
    <location>
        <begin position="6"/>
        <end position="60"/>
    </location>
</feature>
<dbReference type="Pfam" id="PF01381">
    <property type="entry name" value="HTH_3"/>
    <property type="match status" value="1"/>
</dbReference>
<reference evidence="3" key="1">
    <citation type="submission" date="2021-01" db="EMBL/GenBank/DDBJ databases">
        <title>Genomic Encyclopedia of Type Strains, Phase IV (KMG-IV): sequencing the most valuable type-strain genomes for metagenomic binning, comparative biology and taxonomic classification.</title>
        <authorList>
            <person name="Goeker M."/>
        </authorList>
    </citation>
    <scope>NUCLEOTIDE SEQUENCE</scope>
    <source>
        <strain evidence="3">DSM 21943</strain>
    </source>
</reference>
<dbReference type="PROSITE" id="PS50943">
    <property type="entry name" value="HTH_CROC1"/>
    <property type="match status" value="1"/>
</dbReference>
<sequence length="72" mass="8139">MGESSIRLLRIQRGFSLEEVANQVGISAGFLSQIESGKRQVSASVCRDIASFFNVKRDELFEATRFKAIWKE</sequence>
<evidence type="ECO:0000313" key="4">
    <source>
        <dbReference type="Proteomes" id="UP001179280"/>
    </source>
</evidence>
<dbReference type="InterPro" id="IPR001387">
    <property type="entry name" value="Cro/C1-type_HTH"/>
</dbReference>
<evidence type="ECO:0000259" key="2">
    <source>
        <dbReference type="PROSITE" id="PS50943"/>
    </source>
</evidence>
<name>A0ABS2SRN2_9BACI</name>
<dbReference type="InterPro" id="IPR010982">
    <property type="entry name" value="Lambda_DNA-bd_dom_sf"/>
</dbReference>
<dbReference type="SMART" id="SM00530">
    <property type="entry name" value="HTH_XRE"/>
    <property type="match status" value="1"/>
</dbReference>
<organism evidence="3 4">
    <name type="scientific">Shouchella xiaoxiensis</name>
    <dbReference type="NCBI Taxonomy" id="766895"/>
    <lineage>
        <taxon>Bacteria</taxon>
        <taxon>Bacillati</taxon>
        <taxon>Bacillota</taxon>
        <taxon>Bacilli</taxon>
        <taxon>Bacillales</taxon>
        <taxon>Bacillaceae</taxon>
        <taxon>Shouchella</taxon>
    </lineage>
</organism>
<dbReference type="EMBL" id="JAFBCV010000003">
    <property type="protein sequence ID" value="MBM7838162.1"/>
    <property type="molecule type" value="Genomic_DNA"/>
</dbReference>
<keyword evidence="4" id="KW-1185">Reference proteome</keyword>
<dbReference type="CDD" id="cd00093">
    <property type="entry name" value="HTH_XRE"/>
    <property type="match status" value="1"/>
</dbReference>
<accession>A0ABS2SRN2</accession>
<dbReference type="SUPFAM" id="SSF47413">
    <property type="entry name" value="lambda repressor-like DNA-binding domains"/>
    <property type="match status" value="1"/>
</dbReference>
<proteinExistence type="predicted"/>
<dbReference type="Proteomes" id="UP001179280">
    <property type="component" value="Unassembled WGS sequence"/>
</dbReference>
<comment type="caution">
    <text evidence="3">The sequence shown here is derived from an EMBL/GenBank/DDBJ whole genome shotgun (WGS) entry which is preliminary data.</text>
</comment>
<evidence type="ECO:0000313" key="3">
    <source>
        <dbReference type="EMBL" id="MBM7838162.1"/>
    </source>
</evidence>
<dbReference type="Gene3D" id="1.10.260.40">
    <property type="entry name" value="lambda repressor-like DNA-binding domains"/>
    <property type="match status" value="1"/>
</dbReference>
<dbReference type="PANTHER" id="PTHR46797:SF1">
    <property type="entry name" value="METHYLPHOSPHONATE SYNTHASE"/>
    <property type="match status" value="1"/>
</dbReference>
<protein>
    <submittedName>
        <fullName evidence="3">Transcriptional regulator with XRE-family HTH domain</fullName>
    </submittedName>
</protein>
<dbReference type="InterPro" id="IPR050807">
    <property type="entry name" value="TransReg_Diox_bact_type"/>
</dbReference>
<dbReference type="PANTHER" id="PTHR46797">
    <property type="entry name" value="HTH-TYPE TRANSCRIPTIONAL REGULATOR"/>
    <property type="match status" value="1"/>
</dbReference>
<dbReference type="RefSeq" id="WP_035418336.1">
    <property type="nucleotide sequence ID" value="NZ_JAFBCV010000003.1"/>
</dbReference>
<evidence type="ECO:0000256" key="1">
    <source>
        <dbReference type="ARBA" id="ARBA00023125"/>
    </source>
</evidence>
<keyword evidence="1" id="KW-0238">DNA-binding</keyword>